<dbReference type="AlphaFoldDB" id="C6LQP5"/>
<sequence>MSHLGAYGRASSAGFEISLPRVLFIHTGARSARPDNKEILLDLLRDLSAQFYASKTSTQSDLVQDTCDLAAALEGSGLVGAGSGDENHVCIGLYDICTGTVQYAALLATSVHTPSRAIPSLMKDQDVSPILVGPEADRYYQALALTHENTSTNSLSATTSNVLTDTIGLITFDPVAGLLLGLTSSTKPSTANRGRVPPSCLPRVGLEIQRGDRHLCGLCTGFTDSMLLGHASVGDMLRQIDRKRDSQNKMLLNPLPPINSHVDFFSLAVGSSPEVCFPPQLFTSCALGGEAFIYSWGPTADTTIVSTVS</sequence>
<accession>C6LQP5</accession>
<dbReference type="OrthoDB" id="10255160at2759"/>
<organism evidence="1 2">
    <name type="scientific">Giardia intestinalis (strain ATCC 50581 / GS clone H7)</name>
    <name type="common">Giardia lamblia</name>
    <dbReference type="NCBI Taxonomy" id="598745"/>
    <lineage>
        <taxon>Eukaryota</taxon>
        <taxon>Metamonada</taxon>
        <taxon>Diplomonadida</taxon>
        <taxon>Hexamitidae</taxon>
        <taxon>Giardiinae</taxon>
        <taxon>Giardia</taxon>
    </lineage>
</organism>
<evidence type="ECO:0000313" key="1">
    <source>
        <dbReference type="EMBL" id="EET01669.1"/>
    </source>
</evidence>
<evidence type="ECO:0000313" key="2">
    <source>
        <dbReference type="Proteomes" id="UP000002488"/>
    </source>
</evidence>
<dbReference type="EMBL" id="ACGJ01001465">
    <property type="protein sequence ID" value="EET01669.1"/>
    <property type="molecule type" value="Genomic_DNA"/>
</dbReference>
<dbReference type="VEuPathDB" id="GiardiaDB:GL50581_1074"/>
<gene>
    <name evidence="1" type="ORF">GL50581_1074</name>
</gene>
<name>C6LQP5_GIAIB</name>
<dbReference type="OMA" id="EAFIYSW"/>
<proteinExistence type="predicted"/>
<comment type="caution">
    <text evidence="1">The sequence shown here is derived from an EMBL/GenBank/DDBJ whole genome shotgun (WGS) entry which is preliminary data.</text>
</comment>
<reference evidence="1 2" key="1">
    <citation type="journal article" date="2009" name="PLoS Pathog.">
        <title>Draft genome sequencing of giardia intestinalis assemblage B isolate GS: is human giardiasis caused by two different species?</title>
        <authorList>
            <person name="Franzen O."/>
            <person name="Jerlstrom-Hultqvist J."/>
            <person name="Castro E."/>
            <person name="Sherwood E."/>
            <person name="Ankarklev J."/>
            <person name="Reiner D.S."/>
            <person name="Palm D."/>
            <person name="Andersson J.O."/>
            <person name="Andersson B."/>
            <person name="Svard S.G."/>
        </authorList>
    </citation>
    <scope>NUCLEOTIDE SEQUENCE [LARGE SCALE GENOMIC DNA]</scope>
    <source>
        <strain evidence="2">ATCC 50581 / GS clone H7</strain>
    </source>
</reference>
<dbReference type="Proteomes" id="UP000002488">
    <property type="component" value="Unassembled WGS sequence"/>
</dbReference>
<protein>
    <submittedName>
        <fullName evidence="1">Uncharacterized protein</fullName>
    </submittedName>
</protein>